<protein>
    <recommendedName>
        <fullName evidence="3">histidine kinase</fullName>
        <ecNumber evidence="3">2.7.13.3</ecNumber>
    </recommendedName>
</protein>
<dbReference type="Pfam" id="PF02518">
    <property type="entry name" value="HATPase_c"/>
    <property type="match status" value="1"/>
</dbReference>
<keyword evidence="5" id="KW-0808">Transferase</keyword>
<evidence type="ECO:0000256" key="4">
    <source>
        <dbReference type="ARBA" id="ARBA00022553"/>
    </source>
</evidence>
<dbReference type="InterPro" id="IPR005467">
    <property type="entry name" value="His_kinase_dom"/>
</dbReference>
<keyword evidence="8" id="KW-0472">Membrane</keyword>
<evidence type="ECO:0000256" key="5">
    <source>
        <dbReference type="ARBA" id="ARBA00022679"/>
    </source>
</evidence>
<evidence type="ECO:0000313" key="12">
    <source>
        <dbReference type="Proteomes" id="UP000034883"/>
    </source>
</evidence>
<dbReference type="GO" id="GO:0000155">
    <property type="term" value="F:phosphorelay sensor kinase activity"/>
    <property type="evidence" value="ECO:0007669"/>
    <property type="project" value="InterPro"/>
</dbReference>
<evidence type="ECO:0000256" key="8">
    <source>
        <dbReference type="SAM" id="Phobius"/>
    </source>
</evidence>
<dbReference type="InterPro" id="IPR003594">
    <property type="entry name" value="HATPase_dom"/>
</dbReference>
<dbReference type="Proteomes" id="UP000034883">
    <property type="component" value="Chromosome"/>
</dbReference>
<dbReference type="STRING" id="927083.DB32_008518"/>
<organism evidence="11 12">
    <name type="scientific">Sandaracinus amylolyticus</name>
    <dbReference type="NCBI Taxonomy" id="927083"/>
    <lineage>
        <taxon>Bacteria</taxon>
        <taxon>Pseudomonadati</taxon>
        <taxon>Myxococcota</taxon>
        <taxon>Polyangia</taxon>
        <taxon>Polyangiales</taxon>
        <taxon>Sandaracinaceae</taxon>
        <taxon>Sandaracinus</taxon>
    </lineage>
</organism>
<dbReference type="Gene3D" id="1.10.287.130">
    <property type="match status" value="1"/>
</dbReference>
<evidence type="ECO:0000256" key="7">
    <source>
        <dbReference type="ARBA" id="ARBA00023012"/>
    </source>
</evidence>
<evidence type="ECO:0000259" key="9">
    <source>
        <dbReference type="PROSITE" id="PS50109"/>
    </source>
</evidence>
<proteinExistence type="predicted"/>
<name>A0A0F6SI08_9BACT</name>
<dbReference type="SUPFAM" id="SSF55874">
    <property type="entry name" value="ATPase domain of HSP90 chaperone/DNA topoisomerase II/histidine kinase"/>
    <property type="match status" value="1"/>
</dbReference>
<dbReference type="GO" id="GO:0016020">
    <property type="term" value="C:membrane"/>
    <property type="evidence" value="ECO:0007669"/>
    <property type="project" value="UniProtKB-SubCell"/>
</dbReference>
<keyword evidence="4" id="KW-0597">Phosphoprotein</keyword>
<keyword evidence="8" id="KW-1133">Transmembrane helix</keyword>
<comment type="catalytic activity">
    <reaction evidence="1">
        <text>ATP + protein L-histidine = ADP + protein N-phospho-L-histidine.</text>
        <dbReference type="EC" id="2.7.13.3"/>
    </reaction>
</comment>
<comment type="subcellular location">
    <subcellularLocation>
        <location evidence="2">Membrane</location>
    </subcellularLocation>
</comment>
<dbReference type="InterPro" id="IPR003661">
    <property type="entry name" value="HisK_dim/P_dom"/>
</dbReference>
<dbReference type="InterPro" id="IPR050736">
    <property type="entry name" value="Sensor_HK_Regulatory"/>
</dbReference>
<accession>A0A0F6SI08</accession>
<dbReference type="PANTHER" id="PTHR43711">
    <property type="entry name" value="TWO-COMPONENT HISTIDINE KINASE"/>
    <property type="match status" value="1"/>
</dbReference>
<reference evidence="11 12" key="1">
    <citation type="submission" date="2015-03" db="EMBL/GenBank/DDBJ databases">
        <title>Genome assembly of Sandaracinus amylolyticus DSM 53668.</title>
        <authorList>
            <person name="Sharma G."/>
            <person name="Subramanian S."/>
        </authorList>
    </citation>
    <scope>NUCLEOTIDE SEQUENCE [LARGE SCALE GENOMIC DNA]</scope>
    <source>
        <strain evidence="11 12">DSM 53668</strain>
    </source>
</reference>
<dbReference type="PROSITE" id="PS50885">
    <property type="entry name" value="HAMP"/>
    <property type="match status" value="1"/>
</dbReference>
<evidence type="ECO:0000313" key="11">
    <source>
        <dbReference type="EMBL" id="AKF11369.1"/>
    </source>
</evidence>
<evidence type="ECO:0000256" key="2">
    <source>
        <dbReference type="ARBA" id="ARBA00004370"/>
    </source>
</evidence>
<dbReference type="FunFam" id="3.30.565.10:FF:000006">
    <property type="entry name" value="Sensor histidine kinase WalK"/>
    <property type="match status" value="1"/>
</dbReference>
<sequence length="509" mass="55519">MWPARCEPGCTMRLAIEQRDGALHEGSRAGARRRFGLRGTVMLWSALFGAVAIALAIAIVVVTTLLHDVTWTMLRDTRSRALADEMEVRLEMHDSLGDLAVASDNSEVARPRATLELQMRANLDEARTLIANERERHLLDDIEHLLDEALSRRRALEARDAPLEEVVREMRAPLVALHDRLGELRRMNVEQVERAQRETERVDRLASTAGIAAAVLIASGLAALVAGLHRRVLRPLAALRDEITHPASTRGTMPLEQSPREIREISTALGEMRGELARQREERLAFLAGVAHDLRNPLSALKMAISLARTDASARERTLAMADRQIELLARMIGDLLDATRIEAGELALTREPIDLREVAREVVELHAPTATSHTIALHAPERPVTVRADVLRMQQVVGNLVSNAIKYSPEGGPIEVHVGREGERAFVSVVDHGIGIASGDREKLFTPFRRSRGARAVATGAGIGLSVARRIVEAHGGDIAVDSTVGLGSTFRVSLPTESATSAGGIPK</sequence>
<keyword evidence="6 11" id="KW-0418">Kinase</keyword>
<dbReference type="InterPro" id="IPR036890">
    <property type="entry name" value="HATPase_C_sf"/>
</dbReference>
<dbReference type="InterPro" id="IPR036097">
    <property type="entry name" value="HisK_dim/P_sf"/>
</dbReference>
<keyword evidence="8" id="KW-0812">Transmembrane</keyword>
<dbReference type="SMART" id="SM00387">
    <property type="entry name" value="HATPase_c"/>
    <property type="match status" value="1"/>
</dbReference>
<feature type="transmembrane region" description="Helical" evidence="8">
    <location>
        <begin position="205"/>
        <end position="228"/>
    </location>
</feature>
<dbReference type="PANTHER" id="PTHR43711:SF26">
    <property type="entry name" value="SENSOR HISTIDINE KINASE RCSC"/>
    <property type="match status" value="1"/>
</dbReference>
<dbReference type="SUPFAM" id="SSF47384">
    <property type="entry name" value="Homodimeric domain of signal transducing histidine kinase"/>
    <property type="match status" value="1"/>
</dbReference>
<dbReference type="InterPro" id="IPR004358">
    <property type="entry name" value="Sig_transdc_His_kin-like_C"/>
</dbReference>
<dbReference type="EMBL" id="CP011125">
    <property type="protein sequence ID" value="AKF11369.1"/>
    <property type="molecule type" value="Genomic_DNA"/>
</dbReference>
<keyword evidence="12" id="KW-1185">Reference proteome</keyword>
<dbReference type="Pfam" id="PF00512">
    <property type="entry name" value="HisKA"/>
    <property type="match status" value="1"/>
</dbReference>
<dbReference type="PRINTS" id="PR00344">
    <property type="entry name" value="BCTRLSENSOR"/>
</dbReference>
<dbReference type="SMART" id="SM00388">
    <property type="entry name" value="HisKA"/>
    <property type="match status" value="1"/>
</dbReference>
<feature type="domain" description="Histidine kinase" evidence="9">
    <location>
        <begin position="289"/>
        <end position="500"/>
    </location>
</feature>
<evidence type="ECO:0000259" key="10">
    <source>
        <dbReference type="PROSITE" id="PS50885"/>
    </source>
</evidence>
<feature type="transmembrane region" description="Helical" evidence="8">
    <location>
        <begin position="41"/>
        <end position="66"/>
    </location>
</feature>
<dbReference type="CDD" id="cd00082">
    <property type="entry name" value="HisKA"/>
    <property type="match status" value="1"/>
</dbReference>
<dbReference type="AlphaFoldDB" id="A0A0F6SI08"/>
<keyword evidence="7" id="KW-0902">Two-component regulatory system</keyword>
<dbReference type="KEGG" id="samy:DB32_008518"/>
<dbReference type="EC" id="2.7.13.3" evidence="3"/>
<dbReference type="PROSITE" id="PS50109">
    <property type="entry name" value="HIS_KIN"/>
    <property type="match status" value="1"/>
</dbReference>
<dbReference type="Gene3D" id="3.30.565.10">
    <property type="entry name" value="Histidine kinase-like ATPase, C-terminal domain"/>
    <property type="match status" value="1"/>
</dbReference>
<dbReference type="InterPro" id="IPR003660">
    <property type="entry name" value="HAMP_dom"/>
</dbReference>
<evidence type="ECO:0000256" key="3">
    <source>
        <dbReference type="ARBA" id="ARBA00012438"/>
    </source>
</evidence>
<evidence type="ECO:0000256" key="6">
    <source>
        <dbReference type="ARBA" id="ARBA00022777"/>
    </source>
</evidence>
<evidence type="ECO:0000256" key="1">
    <source>
        <dbReference type="ARBA" id="ARBA00000085"/>
    </source>
</evidence>
<gene>
    <name evidence="11" type="ORF">DB32_008518</name>
</gene>
<feature type="domain" description="HAMP" evidence="10">
    <location>
        <begin position="230"/>
        <end position="281"/>
    </location>
</feature>